<dbReference type="EC" id="3.2.2.n1" evidence="2"/>
<gene>
    <name evidence="3" type="ORF">SAMN02949497_0765</name>
</gene>
<dbReference type="Pfam" id="PF03641">
    <property type="entry name" value="Lysine_decarbox"/>
    <property type="match status" value="1"/>
</dbReference>
<dbReference type="GO" id="GO:0009691">
    <property type="term" value="P:cytokinin biosynthetic process"/>
    <property type="evidence" value="ECO:0007669"/>
    <property type="project" value="UniProtKB-UniRule"/>
</dbReference>
<keyword evidence="4" id="KW-1185">Reference proteome</keyword>
<dbReference type="SUPFAM" id="SSF102405">
    <property type="entry name" value="MCP/YpsA-like"/>
    <property type="match status" value="1"/>
</dbReference>
<dbReference type="OrthoDB" id="9801098at2"/>
<keyword evidence="2" id="KW-0203">Cytokinin biosynthesis</keyword>
<dbReference type="Gene3D" id="3.40.50.450">
    <property type="match status" value="1"/>
</dbReference>
<reference evidence="3 4" key="1">
    <citation type="submission" date="2016-12" db="EMBL/GenBank/DDBJ databases">
        <authorList>
            <person name="Song W.-J."/>
            <person name="Kurnit D.M."/>
        </authorList>
    </citation>
    <scope>NUCLEOTIDE SEQUENCE [LARGE SCALE GENOMIC DNA]</scope>
    <source>
        <strain evidence="3 4">175</strain>
    </source>
</reference>
<keyword evidence="2" id="KW-0378">Hydrolase</keyword>
<evidence type="ECO:0000256" key="1">
    <source>
        <dbReference type="ARBA" id="ARBA00000274"/>
    </source>
</evidence>
<evidence type="ECO:0000256" key="2">
    <source>
        <dbReference type="RuleBase" id="RU363015"/>
    </source>
</evidence>
<dbReference type="InterPro" id="IPR031100">
    <property type="entry name" value="LOG_fam"/>
</dbReference>
<evidence type="ECO:0000313" key="4">
    <source>
        <dbReference type="Proteomes" id="UP000192923"/>
    </source>
</evidence>
<sequence length="242" mass="26443">MTHALPPFAGPNHSLSLLGKVEGAEKLLLSGPRDRAADLESAVTFFLEFLRGFESFDLEAPCVTVFGSARFPEDHPYYHLARATGRALAEAGYAVMTGGGPGIMEAANRGAKEAGGLSIGCNIKLPCEQQPNAYLDKFIEFEHFFTRKLMLVKYSRAFVILPGGFGTLDEAFEVITLIQTGKLEAFPVVFMAREFWGGLGDFARDILLEHGCVDAEETYFLHGVDYPEDTVRIIRAAEATLG</sequence>
<dbReference type="Proteomes" id="UP000192923">
    <property type="component" value="Unassembled WGS sequence"/>
</dbReference>
<dbReference type="PANTHER" id="PTHR43393">
    <property type="entry name" value="CYTOKININ RIBOSIDE 5'-MONOPHOSPHATE PHOSPHORIBOHYDROLASE"/>
    <property type="match status" value="1"/>
</dbReference>
<proteinExistence type="inferred from homology"/>
<dbReference type="RefSeq" id="WP_085210100.1">
    <property type="nucleotide sequence ID" value="NZ_FXAM01000001.1"/>
</dbReference>
<organism evidence="3 4">
    <name type="scientific">Methylomagnum ishizawai</name>
    <dbReference type="NCBI Taxonomy" id="1760988"/>
    <lineage>
        <taxon>Bacteria</taxon>
        <taxon>Pseudomonadati</taxon>
        <taxon>Pseudomonadota</taxon>
        <taxon>Gammaproteobacteria</taxon>
        <taxon>Methylococcales</taxon>
        <taxon>Methylococcaceae</taxon>
        <taxon>Methylomagnum</taxon>
    </lineage>
</organism>
<dbReference type="InterPro" id="IPR052341">
    <property type="entry name" value="LOG_family_nucleotidases"/>
</dbReference>
<dbReference type="EMBL" id="FXAM01000001">
    <property type="protein sequence ID" value="SMF93483.1"/>
    <property type="molecule type" value="Genomic_DNA"/>
</dbReference>
<comment type="similarity">
    <text evidence="2">Belongs to the LOG family.</text>
</comment>
<dbReference type="PANTHER" id="PTHR43393:SF3">
    <property type="entry name" value="LYSINE DECARBOXYLASE-LIKE PROTEIN"/>
    <property type="match status" value="1"/>
</dbReference>
<accession>A0A1Y6CY33</accession>
<protein>
    <recommendedName>
        <fullName evidence="2">Cytokinin riboside 5'-monophosphate phosphoribohydrolase</fullName>
        <ecNumber evidence="2">3.2.2.n1</ecNumber>
    </recommendedName>
</protein>
<dbReference type="AlphaFoldDB" id="A0A1Y6CY33"/>
<dbReference type="GO" id="GO:0008714">
    <property type="term" value="F:AMP nucleosidase activity"/>
    <property type="evidence" value="ECO:0007669"/>
    <property type="project" value="UniProtKB-EC"/>
</dbReference>
<comment type="catalytic activity">
    <reaction evidence="1">
        <text>AMP + H2O = D-ribose 5-phosphate + adenine</text>
        <dbReference type="Rhea" id="RHEA:20129"/>
        <dbReference type="ChEBI" id="CHEBI:15377"/>
        <dbReference type="ChEBI" id="CHEBI:16708"/>
        <dbReference type="ChEBI" id="CHEBI:78346"/>
        <dbReference type="ChEBI" id="CHEBI:456215"/>
        <dbReference type="EC" id="3.2.2.4"/>
    </reaction>
</comment>
<dbReference type="InterPro" id="IPR005269">
    <property type="entry name" value="LOG"/>
</dbReference>
<evidence type="ECO:0000313" key="3">
    <source>
        <dbReference type="EMBL" id="SMF93483.1"/>
    </source>
</evidence>
<dbReference type="STRING" id="1760988.SAMN02949497_0765"/>
<name>A0A1Y6CY33_9GAMM</name>
<dbReference type="NCBIfam" id="TIGR00730">
    <property type="entry name" value="Rossman fold protein, TIGR00730 family"/>
    <property type="match status" value="1"/>
</dbReference>
<dbReference type="GO" id="GO:0005829">
    <property type="term" value="C:cytosol"/>
    <property type="evidence" value="ECO:0007669"/>
    <property type="project" value="TreeGrafter"/>
</dbReference>